<sequence>MSIEVYSVESCIQHFFDTLTAATRAECDIKAASLIGGTVNPVPIQGAWSYTVAGGPGQTDIVQFRAERSKLDMANVNIAMRVHTDHVPRCEYYGQIGGQFPLSIYVMEKRDGVCYIQARDTSLEGKAEFEMRQFRTVGDLARFFAASWKGAQQVSPSIANNLQGEFESDLNRLSQRLPDRFTGTLSLVRQGLPRIFTLPFVITHGDLNETNILVDNAGCISGVIDWAEADIYPFGISLWALENILGYMDSSGWHYHDNAKELRDEFWRIFEIDIGDIQEEVKENIRFARMVGLFLRYGFQHDGAARGKVRDTGIALRYADAFCTEGI</sequence>
<feature type="domain" description="Aminoglycoside phosphotransferase" evidence="1">
    <location>
        <begin position="176"/>
        <end position="235"/>
    </location>
</feature>
<dbReference type="Proteomes" id="UP000605986">
    <property type="component" value="Unassembled WGS sequence"/>
</dbReference>
<dbReference type="EMBL" id="JAADJG010000359">
    <property type="protein sequence ID" value="KAF4448111.1"/>
    <property type="molecule type" value="Genomic_DNA"/>
</dbReference>
<dbReference type="OrthoDB" id="5598852at2759"/>
<evidence type="ECO:0000313" key="2">
    <source>
        <dbReference type="EMBL" id="KAF4448111.1"/>
    </source>
</evidence>
<accession>A0A8H4NXD0</accession>
<dbReference type="SUPFAM" id="SSF56112">
    <property type="entry name" value="Protein kinase-like (PK-like)"/>
    <property type="match status" value="1"/>
</dbReference>
<dbReference type="AlphaFoldDB" id="A0A8H4NXD0"/>
<dbReference type="InterPro" id="IPR051678">
    <property type="entry name" value="AGP_Transferase"/>
</dbReference>
<reference evidence="2" key="1">
    <citation type="submission" date="2020-01" db="EMBL/GenBank/DDBJ databases">
        <title>Identification and distribution of gene clusters putatively required for synthesis of sphingolipid metabolism inhibitors in phylogenetically diverse species of the filamentous fungus Fusarium.</title>
        <authorList>
            <person name="Kim H.-S."/>
            <person name="Busman M."/>
            <person name="Brown D.W."/>
            <person name="Divon H."/>
            <person name="Uhlig S."/>
            <person name="Proctor R.H."/>
        </authorList>
    </citation>
    <scope>NUCLEOTIDE SEQUENCE</scope>
    <source>
        <strain evidence="2">NRRL 53441</strain>
    </source>
</reference>
<organism evidence="2 3">
    <name type="scientific">Fusarium austroafricanum</name>
    <dbReference type="NCBI Taxonomy" id="2364996"/>
    <lineage>
        <taxon>Eukaryota</taxon>
        <taxon>Fungi</taxon>
        <taxon>Dikarya</taxon>
        <taxon>Ascomycota</taxon>
        <taxon>Pezizomycotina</taxon>
        <taxon>Sordariomycetes</taxon>
        <taxon>Hypocreomycetidae</taxon>
        <taxon>Hypocreales</taxon>
        <taxon>Nectriaceae</taxon>
        <taxon>Fusarium</taxon>
        <taxon>Fusarium concolor species complex</taxon>
    </lineage>
</organism>
<dbReference type="InterPro" id="IPR011009">
    <property type="entry name" value="Kinase-like_dom_sf"/>
</dbReference>
<dbReference type="PANTHER" id="PTHR21310">
    <property type="entry name" value="AMINOGLYCOSIDE PHOSPHOTRANSFERASE-RELATED-RELATED"/>
    <property type="match status" value="1"/>
</dbReference>
<dbReference type="Pfam" id="PF01636">
    <property type="entry name" value="APH"/>
    <property type="match status" value="1"/>
</dbReference>
<name>A0A8H4NXD0_9HYPO</name>
<dbReference type="PANTHER" id="PTHR21310:SF59">
    <property type="entry name" value="AMINOGLYCOSIDE PHOSPHOTRANSFERASE DOMAIN-CONTAINING PROTEIN"/>
    <property type="match status" value="1"/>
</dbReference>
<proteinExistence type="predicted"/>
<evidence type="ECO:0000259" key="1">
    <source>
        <dbReference type="Pfam" id="PF01636"/>
    </source>
</evidence>
<dbReference type="Gene3D" id="3.90.1200.10">
    <property type="match status" value="1"/>
</dbReference>
<dbReference type="InterPro" id="IPR002575">
    <property type="entry name" value="Aminoglycoside_PTrfase"/>
</dbReference>
<evidence type="ECO:0000313" key="3">
    <source>
        <dbReference type="Proteomes" id="UP000605986"/>
    </source>
</evidence>
<gene>
    <name evidence="2" type="ORF">F53441_8427</name>
</gene>
<comment type="caution">
    <text evidence="2">The sequence shown here is derived from an EMBL/GenBank/DDBJ whole genome shotgun (WGS) entry which is preliminary data.</text>
</comment>
<protein>
    <submittedName>
        <fullName evidence="2">Mus38-like protein</fullName>
    </submittedName>
</protein>
<keyword evidence="3" id="KW-1185">Reference proteome</keyword>